<evidence type="ECO:0000256" key="1">
    <source>
        <dbReference type="ARBA" id="ARBA00006686"/>
    </source>
</evidence>
<dbReference type="Proteomes" id="UP000030764">
    <property type="component" value="Unassembled WGS sequence"/>
</dbReference>
<evidence type="ECO:0000256" key="5">
    <source>
        <dbReference type="SAM" id="SignalP"/>
    </source>
</evidence>
<evidence type="ECO:0000256" key="3">
    <source>
        <dbReference type="ARBA" id="ARBA00023246"/>
    </source>
</evidence>
<dbReference type="InterPro" id="IPR000072">
    <property type="entry name" value="PDGF/VEGF_dom"/>
</dbReference>
<feature type="domain" description="Platelet-derived growth factor (PDGF) family profile" evidence="6">
    <location>
        <begin position="132"/>
        <end position="206"/>
    </location>
</feature>
<dbReference type="PANTHER" id="PTHR11633">
    <property type="entry name" value="PLATELET-DERIVED GROWTH FACTOR"/>
    <property type="match status" value="1"/>
</dbReference>
<feature type="signal peptide" evidence="5">
    <location>
        <begin position="1"/>
        <end position="20"/>
    </location>
</feature>
<dbReference type="Gene3D" id="2.10.90.10">
    <property type="entry name" value="Cystine-knot cytokines"/>
    <property type="match status" value="1"/>
</dbReference>
<dbReference type="EMBL" id="KL367589">
    <property type="protein sequence ID" value="KFD62710.1"/>
    <property type="molecule type" value="Genomic_DNA"/>
</dbReference>
<protein>
    <recommendedName>
        <fullName evidence="6">Platelet-derived growth factor (PDGF) family profile domain-containing protein</fullName>
    </recommendedName>
</protein>
<dbReference type="EMBL" id="KL363261">
    <property type="protein sequence ID" value="KFD49954.1"/>
    <property type="molecule type" value="Genomic_DNA"/>
</dbReference>
<keyword evidence="5" id="KW-0732">Signal</keyword>
<dbReference type="AlphaFoldDB" id="A0A085LYA8"/>
<sequence>MVLTLLAVIGILTILPPLKADLKREEVEKLIRRVRTHKEFLSRFHVRSSNNESNHPQEWLGSVMFTGELFLRRSFVPPQLSSGSGSQPENEGPAKSGVSEVETEIIEEPVQSQDSCKVITVCAPLPIQKEPNIYYFPECIDLPQCLGGCCESINQCKPTEKEPVRVKVRSWLYLGTEDGRPSFQLSKEFLVNMERHVSCDCNNCVEKRKCEENQVEDGCECKCINEQDAVLCTGENQYWSKEKCMCECKNNCPPEQRSSIDHDCRCTPAIVPYWSFSDVWYKRRLGTFFRKNRKNH</sequence>
<gene>
    <name evidence="7" type="ORF">M513_09168</name>
    <name evidence="8" type="ORF">M514_09168</name>
</gene>
<dbReference type="PROSITE" id="PS50278">
    <property type="entry name" value="PDGF_2"/>
    <property type="match status" value="1"/>
</dbReference>
<dbReference type="GO" id="GO:0008284">
    <property type="term" value="P:positive regulation of cell population proliferation"/>
    <property type="evidence" value="ECO:0007669"/>
    <property type="project" value="TreeGrafter"/>
</dbReference>
<evidence type="ECO:0000256" key="2">
    <source>
        <dbReference type="ARBA" id="ARBA00023030"/>
    </source>
</evidence>
<dbReference type="GO" id="GO:0070851">
    <property type="term" value="F:growth factor receptor binding"/>
    <property type="evidence" value="ECO:0007669"/>
    <property type="project" value="TreeGrafter"/>
</dbReference>
<name>A0A085LYA8_9BILA</name>
<feature type="chain" id="PRO_5010405223" description="Platelet-derived growth factor (PDGF) family profile domain-containing protein" evidence="5">
    <location>
        <begin position="21"/>
        <end position="296"/>
    </location>
</feature>
<keyword evidence="9" id="KW-1185">Reference proteome</keyword>
<evidence type="ECO:0000313" key="8">
    <source>
        <dbReference type="EMBL" id="KFD62710.1"/>
    </source>
</evidence>
<dbReference type="GO" id="GO:0051781">
    <property type="term" value="P:positive regulation of cell division"/>
    <property type="evidence" value="ECO:0007669"/>
    <property type="project" value="UniProtKB-KW"/>
</dbReference>
<evidence type="ECO:0000313" key="7">
    <source>
        <dbReference type="EMBL" id="KFD49954.1"/>
    </source>
</evidence>
<proteinExistence type="inferred from homology"/>
<dbReference type="Pfam" id="PF00341">
    <property type="entry name" value="PDGF"/>
    <property type="match status" value="1"/>
</dbReference>
<keyword evidence="3" id="KW-0497">Mitogen</keyword>
<comment type="similarity">
    <text evidence="1">Belongs to the PDGF/VEGF growth factor family.</text>
</comment>
<keyword evidence="2" id="KW-0339">Growth factor</keyword>
<dbReference type="GO" id="GO:0016020">
    <property type="term" value="C:membrane"/>
    <property type="evidence" value="ECO:0007669"/>
    <property type="project" value="InterPro"/>
</dbReference>
<reference evidence="7 9" key="1">
    <citation type="journal article" date="2014" name="Nat. Genet.">
        <title>Genome and transcriptome of the porcine whipworm Trichuris suis.</title>
        <authorList>
            <person name="Jex A.R."/>
            <person name="Nejsum P."/>
            <person name="Schwarz E.M."/>
            <person name="Hu L."/>
            <person name="Young N.D."/>
            <person name="Hall R.S."/>
            <person name="Korhonen P.K."/>
            <person name="Liao S."/>
            <person name="Thamsborg S."/>
            <person name="Xia J."/>
            <person name="Xu P."/>
            <person name="Wang S."/>
            <person name="Scheerlinck J.P."/>
            <person name="Hofmann A."/>
            <person name="Sternberg P.W."/>
            <person name="Wang J."/>
            <person name="Gasser R.B."/>
        </authorList>
    </citation>
    <scope>NUCLEOTIDE SEQUENCE [LARGE SCALE GENOMIC DNA]</scope>
    <source>
        <strain evidence="8">DCEP-RM93F</strain>
        <strain evidence="7">DCEP-RM93M</strain>
    </source>
</reference>
<dbReference type="GO" id="GO:0008083">
    <property type="term" value="F:growth factor activity"/>
    <property type="evidence" value="ECO:0007669"/>
    <property type="project" value="UniProtKB-KW"/>
</dbReference>
<evidence type="ECO:0000259" key="6">
    <source>
        <dbReference type="PROSITE" id="PS50278"/>
    </source>
</evidence>
<dbReference type="InterPro" id="IPR029034">
    <property type="entry name" value="Cystine-knot_cytokine"/>
</dbReference>
<dbReference type="GO" id="GO:0005615">
    <property type="term" value="C:extracellular space"/>
    <property type="evidence" value="ECO:0007669"/>
    <property type="project" value="TreeGrafter"/>
</dbReference>
<evidence type="ECO:0000313" key="9">
    <source>
        <dbReference type="Proteomes" id="UP000030764"/>
    </source>
</evidence>
<organism evidence="7 9">
    <name type="scientific">Trichuris suis</name>
    <name type="common">pig whipworm</name>
    <dbReference type="NCBI Taxonomy" id="68888"/>
    <lineage>
        <taxon>Eukaryota</taxon>
        <taxon>Metazoa</taxon>
        <taxon>Ecdysozoa</taxon>
        <taxon>Nematoda</taxon>
        <taxon>Enoplea</taxon>
        <taxon>Dorylaimia</taxon>
        <taxon>Trichinellida</taxon>
        <taxon>Trichuridae</taxon>
        <taxon>Trichuris</taxon>
    </lineage>
</organism>
<dbReference type="Proteomes" id="UP000030758">
    <property type="component" value="Unassembled WGS sequence"/>
</dbReference>
<dbReference type="PANTHER" id="PTHR11633:SF1">
    <property type="entry name" value="LD28763P"/>
    <property type="match status" value="1"/>
</dbReference>
<dbReference type="SUPFAM" id="SSF57501">
    <property type="entry name" value="Cystine-knot cytokines"/>
    <property type="match status" value="1"/>
</dbReference>
<accession>A0A085LYA8</accession>
<evidence type="ECO:0000256" key="4">
    <source>
        <dbReference type="SAM" id="MobiDB-lite"/>
    </source>
</evidence>
<feature type="region of interest" description="Disordered" evidence="4">
    <location>
        <begin position="78"/>
        <end position="99"/>
    </location>
</feature>